<evidence type="ECO:0000313" key="1">
    <source>
        <dbReference type="EMBL" id="TBN03611.1"/>
    </source>
</evidence>
<name>A0A4Q9FEG8_9FLAO</name>
<dbReference type="AlphaFoldDB" id="A0A4Q9FEG8"/>
<gene>
    <name evidence="1" type="ORF">EYD45_08825</name>
</gene>
<proteinExistence type="predicted"/>
<reference evidence="1 2" key="1">
    <citation type="submission" date="2019-02" db="EMBL/GenBank/DDBJ databases">
        <title>Hyunsoonleella sp., isolated from marine sediment.</title>
        <authorList>
            <person name="Liu B.-T."/>
        </authorList>
    </citation>
    <scope>NUCLEOTIDE SEQUENCE [LARGE SCALE GENOMIC DNA]</scope>
    <source>
        <strain evidence="1 2">T58</strain>
    </source>
</reference>
<protein>
    <recommendedName>
        <fullName evidence="3">Exostosin GT47 domain-containing protein</fullName>
    </recommendedName>
</protein>
<comment type="caution">
    <text evidence="1">The sequence shown here is derived from an EMBL/GenBank/DDBJ whole genome shotgun (WGS) entry which is preliminary data.</text>
</comment>
<dbReference type="Proteomes" id="UP000291142">
    <property type="component" value="Unassembled WGS sequence"/>
</dbReference>
<keyword evidence="2" id="KW-1185">Reference proteome</keyword>
<accession>A0A4Q9FEG8</accession>
<sequence length="345" mass="40548">MMLKLFTDTSFLTEQYRSKLFPLLFELVFKENESLMQCYKIVDDIKSAHIVVLPIDYSTFYSTSRKAFTELNTIARAHHKTIWTFTAGDYGFTTHIPNMYTFRSGGFDSKLNNKTFILPAFINDPYNSFLKQGFSPLKKQTKPSIGFVGHAKSGILKYLKEYMNFLKFKFERTFKNKLADKQSFYPSSVKRAKYLREIAQNKNLNTQFVLRNKYRAGLNSKLTQTETSKVFYENIYENAYTFCLRGVGNFSVRFYETLAVGRIPVVINTDCRFPLDHKVDWFKHCLIIDKNSKKPVSQHILEFHNSLTDNQFEAMQVSNRNMWLNTLNKEAFFLEIYELFKSELK</sequence>
<evidence type="ECO:0008006" key="3">
    <source>
        <dbReference type="Google" id="ProtNLM"/>
    </source>
</evidence>
<dbReference type="EMBL" id="SIRT01000006">
    <property type="protein sequence ID" value="TBN03611.1"/>
    <property type="molecule type" value="Genomic_DNA"/>
</dbReference>
<evidence type="ECO:0000313" key="2">
    <source>
        <dbReference type="Proteomes" id="UP000291142"/>
    </source>
</evidence>
<organism evidence="1 2">
    <name type="scientific">Hyunsoonleella flava</name>
    <dbReference type="NCBI Taxonomy" id="2527939"/>
    <lineage>
        <taxon>Bacteria</taxon>
        <taxon>Pseudomonadati</taxon>
        <taxon>Bacteroidota</taxon>
        <taxon>Flavobacteriia</taxon>
        <taxon>Flavobacteriales</taxon>
        <taxon>Flavobacteriaceae</taxon>
    </lineage>
</organism>